<dbReference type="STRING" id="1122180.Lokhon_02863"/>
<dbReference type="HOGENOM" id="CLU_178481_1_0_5"/>
<dbReference type="Pfam" id="PF06568">
    <property type="entry name" value="YjiS-like"/>
    <property type="match status" value="1"/>
</dbReference>
<name>A0A017HA75_9RHOB</name>
<dbReference type="RefSeq" id="WP_017927307.1">
    <property type="nucleotide sequence ID" value="NZ_KB822995.1"/>
</dbReference>
<reference evidence="2 3" key="1">
    <citation type="submission" date="2013-03" db="EMBL/GenBank/DDBJ databases">
        <authorList>
            <person name="Fiebig A."/>
            <person name="Goeker M."/>
            <person name="Klenk H.-P.P."/>
        </authorList>
    </citation>
    <scope>NUCLEOTIDE SEQUENCE [LARGE SCALE GENOMIC DNA]</scope>
    <source>
        <strain evidence="2 3">DSM 17492</strain>
    </source>
</reference>
<accession>A0A017HA75</accession>
<proteinExistence type="predicted"/>
<comment type="caution">
    <text evidence="2">The sequence shown here is derived from an EMBL/GenBank/DDBJ whole genome shotgun (WGS) entry which is preliminary data.</text>
</comment>
<dbReference type="EMBL" id="APGJ01000007">
    <property type="protein sequence ID" value="EYD71215.1"/>
    <property type="molecule type" value="Genomic_DNA"/>
</dbReference>
<sequence length="69" mass="7573">MAYTTDTRSAGLGQRIAALRASLADRVAKSKIYRTTFNELQALTDRDLADLGISRSMIKRIAIEASEAK</sequence>
<dbReference type="Proteomes" id="UP000025047">
    <property type="component" value="Unassembled WGS sequence"/>
</dbReference>
<dbReference type="AlphaFoldDB" id="A0A017HA75"/>
<evidence type="ECO:0000313" key="2">
    <source>
        <dbReference type="EMBL" id="EYD71215.1"/>
    </source>
</evidence>
<dbReference type="InterPro" id="IPR009506">
    <property type="entry name" value="YjiS-like"/>
</dbReference>
<protein>
    <recommendedName>
        <fullName evidence="1">YjiS-like domain-containing protein</fullName>
    </recommendedName>
</protein>
<keyword evidence="3" id="KW-1185">Reference proteome</keyword>
<gene>
    <name evidence="2" type="ORF">Lokhon_02863</name>
</gene>
<dbReference type="OrthoDB" id="8244198at2"/>
<organism evidence="2 3">
    <name type="scientific">Limimaricola hongkongensis DSM 17492</name>
    <dbReference type="NCBI Taxonomy" id="1122180"/>
    <lineage>
        <taxon>Bacteria</taxon>
        <taxon>Pseudomonadati</taxon>
        <taxon>Pseudomonadota</taxon>
        <taxon>Alphaproteobacteria</taxon>
        <taxon>Rhodobacterales</taxon>
        <taxon>Paracoccaceae</taxon>
        <taxon>Limimaricola</taxon>
    </lineage>
</organism>
<evidence type="ECO:0000313" key="3">
    <source>
        <dbReference type="Proteomes" id="UP000025047"/>
    </source>
</evidence>
<evidence type="ECO:0000259" key="1">
    <source>
        <dbReference type="Pfam" id="PF06568"/>
    </source>
</evidence>
<dbReference type="PATRIC" id="fig|1122180.6.peg.2842"/>
<feature type="domain" description="YjiS-like" evidence="1">
    <location>
        <begin position="24"/>
        <end position="58"/>
    </location>
</feature>
<dbReference type="eggNOG" id="COG5457">
    <property type="taxonomic scope" value="Bacteria"/>
</dbReference>